<dbReference type="Gene3D" id="3.40.190.10">
    <property type="entry name" value="Periplasmic binding protein-like II"/>
    <property type="match status" value="2"/>
</dbReference>
<feature type="chain" id="PRO_5045137890" evidence="3">
    <location>
        <begin position="25"/>
        <end position="565"/>
    </location>
</feature>
<name>A0ABU9DJL1_9BACL</name>
<accession>A0ABU9DJL1</accession>
<reference evidence="4 5" key="1">
    <citation type="submission" date="2024-04" db="EMBL/GenBank/DDBJ databases">
        <title>draft genome sequnece of Paenibacillus filicis.</title>
        <authorList>
            <person name="Kim D.-U."/>
        </authorList>
    </citation>
    <scope>NUCLEOTIDE SEQUENCE [LARGE SCALE GENOMIC DNA]</scope>
    <source>
        <strain evidence="4 5">KACC14197</strain>
    </source>
</reference>
<comment type="caution">
    <text evidence="4">The sequence shown here is derived from an EMBL/GenBank/DDBJ whole genome shotgun (WGS) entry which is preliminary data.</text>
</comment>
<evidence type="ECO:0000313" key="5">
    <source>
        <dbReference type="Proteomes" id="UP001469365"/>
    </source>
</evidence>
<keyword evidence="1 3" id="KW-0732">Signal</keyword>
<dbReference type="PANTHER" id="PTHR43649:SF33">
    <property type="entry name" value="POLYGALACTURONAN_RHAMNOGALACTURONAN-BINDING PROTEIN YTCQ"/>
    <property type="match status" value="1"/>
</dbReference>
<dbReference type="EMBL" id="JBBPCC010000004">
    <property type="protein sequence ID" value="MEK8127933.1"/>
    <property type="molecule type" value="Genomic_DNA"/>
</dbReference>
<dbReference type="PROSITE" id="PS51257">
    <property type="entry name" value="PROKAR_LIPOPROTEIN"/>
    <property type="match status" value="1"/>
</dbReference>
<dbReference type="InterPro" id="IPR050490">
    <property type="entry name" value="Bact_solute-bd_prot1"/>
</dbReference>
<evidence type="ECO:0000256" key="3">
    <source>
        <dbReference type="SAM" id="SignalP"/>
    </source>
</evidence>
<feature type="signal peptide" evidence="3">
    <location>
        <begin position="1"/>
        <end position="24"/>
    </location>
</feature>
<dbReference type="SUPFAM" id="SSF53850">
    <property type="entry name" value="Periplasmic binding protein-like II"/>
    <property type="match status" value="1"/>
</dbReference>
<evidence type="ECO:0000256" key="1">
    <source>
        <dbReference type="ARBA" id="ARBA00022729"/>
    </source>
</evidence>
<dbReference type="Proteomes" id="UP001469365">
    <property type="component" value="Unassembled WGS sequence"/>
</dbReference>
<feature type="region of interest" description="Disordered" evidence="2">
    <location>
        <begin position="27"/>
        <end position="60"/>
    </location>
</feature>
<dbReference type="PANTHER" id="PTHR43649">
    <property type="entry name" value="ARABINOSE-BINDING PROTEIN-RELATED"/>
    <property type="match status" value="1"/>
</dbReference>
<evidence type="ECO:0000256" key="2">
    <source>
        <dbReference type="SAM" id="MobiDB-lite"/>
    </source>
</evidence>
<organism evidence="4 5">
    <name type="scientific">Paenibacillus filicis</name>
    <dbReference type="NCBI Taxonomy" id="669464"/>
    <lineage>
        <taxon>Bacteria</taxon>
        <taxon>Bacillati</taxon>
        <taxon>Bacillota</taxon>
        <taxon>Bacilli</taxon>
        <taxon>Bacillales</taxon>
        <taxon>Paenibacillaceae</taxon>
        <taxon>Paenibacillus</taxon>
    </lineage>
</organism>
<sequence length="565" mass="63648">MKISKTRKTLTTLLALFTAVSISACSTNQGTKGTTEPASGKEPTPAPPAAAVNADQPGWKSDNKPITFDWYLNFSWFPNKWGVDPTSQYITKKTGVNINFIVPAGNENEKLNTMIASGKLPDFITLGWYEDAVKKMIEGNMVLPLDELAKQYDPYFFKVADPAKIAWYTQKDGKFYGYPNASSSPEDYKKYGSKFIGNQTFLVRKDMYEALGKPDMRTQEGFLKALQAAKEKFPEVNGQPLIPLGLHEFNENGNSSLLDGAQNGSMLANFLAVPYEKDNKLYDRSTDPEFVSWLKTFRKANELGLLAKDIFIDKRPQMEEKIAQGRYFAMLYQRTDLAKQNISLHQKDPNSVYIAVDGPANAKQEPPTLAGPGIAGWTVTLISKDVKDKERAIKFLSYLISEEGNKDLFFGEKGVSYDVINGKDQFKPEVLDLRNKDRGAFDKKYGSSFTFWMLMDTNLNLDWEPPSVEPIKQPEEWTRGKTKNFSQYDNIVPTGNSPEGIANSKMAQAWGRALPKLLLAKSDAEFDQLFDKYQKERQSAGLDKVQAYSQKEFEANREKIAKFTK</sequence>
<proteinExistence type="predicted"/>
<keyword evidence="5" id="KW-1185">Reference proteome</keyword>
<feature type="compositionally biased region" description="Polar residues" evidence="2">
    <location>
        <begin position="27"/>
        <end position="37"/>
    </location>
</feature>
<evidence type="ECO:0000313" key="4">
    <source>
        <dbReference type="EMBL" id="MEK8127933.1"/>
    </source>
</evidence>
<protein>
    <submittedName>
        <fullName evidence="4">Extracellular solute-binding protein</fullName>
    </submittedName>
</protein>
<gene>
    <name evidence="4" type="ORF">WMW72_08480</name>
</gene>